<dbReference type="SUPFAM" id="SSF81383">
    <property type="entry name" value="F-box domain"/>
    <property type="match status" value="1"/>
</dbReference>
<evidence type="ECO:0000256" key="5">
    <source>
        <dbReference type="ARBA" id="ARBA00023065"/>
    </source>
</evidence>
<sequence length="1037" mass="113681">MRRSRSPSSASTPYRALAHHLAHHGSGSGNQSGQQALDSVSSVIRSFNLETNPARPMRPSPLTASTIPDMPLDLVDRIRSFPLFLAAPEEFINTIVTRLKPVVCLAHEQILTEGDEARAMYWLVRGVVAVTSRDGEAVYAELKPGAFFGEIGVLMDIPRTATIIARTKCMLVVLKKEDLQAELPKYPDMEKAIRQEAQERLNILMKKQQERRQAATIPHSNGSRAAREAGEVNMGERGVIKEGTAIRSKKRKSPSPGAVEDLAISGSVLGSGYVNIRETLKELPLFSKLPADILHFLGLSAEPKSYPPFTDIIRQGSPGQDIYFIVRGEAEVIRETADDDSRKRITRSSSLRPRLRQGQYFGEVSSLGLSEGRTATVRSITAVECLVIGGKALEELWQRCPPEIRLQVEETARNRFQKSDGDVEMVDIDAKPATQDTVEPFISTNEAVLPQVIFTTPSKPASPTKDESSLHQPSDPDPYLSVDMENLRSRRRNSLASPGPALQQQSHLEKNTAVLATTNVNRSAIKAPASFTSLLASPFVAAAPGLDDPVPKRARTVVHLSSTPVTEAKPALPDDVLILVFQYLDIVELIRLRQVCSHWRRLLQESPKLCRHVDLSHLNGRVTDWSLVNILAPFIGNRPVEMDISNCFHITDEGFAALWRNCGKNVKSWKMRSVWDVSASQILEMSDNAKGLEEVDWSNCRKVGDNLLARVVGWVVPEPPRPRDSGRNVVITSSNARNRSQRGQPPQKIGVSQKAGKDQTMPSPGTVIGCPNLRRLNLSYCKHITDRSMAHLAAHASNRLEALSLTRCTSITDAGFQSWSPFRFRALTQLCLADCTYLSDNSITALVNAAKNLTHLDLSFCCALSDTATQVVALGLPLLRELRLAFCGSAVSDASLGCIALHLHELHGLSVRGCVRVTGTGVENVLEGCGHLEWLDISQCKNLSGWLAGGGVARWGFEYQYKAGPQVNTAQSNLSGKTKMGAIALKSLPPPAYSRPPARALAPSPLAKATSPPSRIAARPERKPIRFIVQKSMDHLR</sequence>
<dbReference type="InterPro" id="IPR057207">
    <property type="entry name" value="FBXL15_LRR"/>
</dbReference>
<dbReference type="SMART" id="SM00100">
    <property type="entry name" value="cNMP"/>
    <property type="match status" value="2"/>
</dbReference>
<feature type="domain" description="Cyclic nucleotide-binding" evidence="10">
    <location>
        <begin position="285"/>
        <end position="414"/>
    </location>
</feature>
<dbReference type="Pfam" id="PF00027">
    <property type="entry name" value="cNMP_binding"/>
    <property type="match status" value="2"/>
</dbReference>
<evidence type="ECO:0000256" key="8">
    <source>
        <dbReference type="ARBA" id="ARBA00023303"/>
    </source>
</evidence>
<organism evidence="12 13">
    <name type="scientific">Coniochaeta pulveracea</name>
    <dbReference type="NCBI Taxonomy" id="177199"/>
    <lineage>
        <taxon>Eukaryota</taxon>
        <taxon>Fungi</taxon>
        <taxon>Dikarya</taxon>
        <taxon>Ascomycota</taxon>
        <taxon>Pezizomycotina</taxon>
        <taxon>Sordariomycetes</taxon>
        <taxon>Sordariomycetidae</taxon>
        <taxon>Coniochaetales</taxon>
        <taxon>Coniochaetaceae</taxon>
        <taxon>Coniochaeta</taxon>
    </lineage>
</organism>
<dbReference type="Pfam" id="PF16643">
    <property type="entry name" value="cNMPbd_u2"/>
    <property type="match status" value="1"/>
</dbReference>
<evidence type="ECO:0000259" key="11">
    <source>
        <dbReference type="PROSITE" id="PS50181"/>
    </source>
</evidence>
<feature type="region of interest" description="Disordered" evidence="9">
    <location>
        <begin position="456"/>
        <end position="481"/>
    </location>
</feature>
<dbReference type="InterPro" id="IPR018488">
    <property type="entry name" value="cNMP-bd_CS"/>
</dbReference>
<comment type="subcellular location">
    <subcellularLocation>
        <location evidence="1">Membrane</location>
        <topology evidence="1">Multi-pass membrane protein</topology>
    </subcellularLocation>
</comment>
<dbReference type="FunFam" id="2.60.120.10:FF:000057">
    <property type="entry name" value="Cyclic nucleotide-binding domain protein"/>
    <property type="match status" value="1"/>
</dbReference>
<dbReference type="CDD" id="cd09917">
    <property type="entry name" value="F-box_SF"/>
    <property type="match status" value="1"/>
</dbReference>
<keyword evidence="5" id="KW-0406">Ion transport</keyword>
<dbReference type="SUPFAM" id="SSF52047">
    <property type="entry name" value="RNI-like"/>
    <property type="match status" value="1"/>
</dbReference>
<dbReference type="PROSITE" id="PS00889">
    <property type="entry name" value="CNMP_BINDING_2"/>
    <property type="match status" value="1"/>
</dbReference>
<keyword evidence="6" id="KW-0472">Membrane</keyword>
<evidence type="ECO:0000313" key="12">
    <source>
        <dbReference type="EMBL" id="RKU43736.1"/>
    </source>
</evidence>
<dbReference type="InterPro" id="IPR032675">
    <property type="entry name" value="LRR_dom_sf"/>
</dbReference>
<comment type="caution">
    <text evidence="12">The sequence shown here is derived from an EMBL/GenBank/DDBJ whole genome shotgun (WGS) entry which is preliminary data.</text>
</comment>
<reference evidence="12 13" key="1">
    <citation type="submission" date="2018-08" db="EMBL/GenBank/DDBJ databases">
        <title>Draft genome of the lignicolous fungus Coniochaeta pulveracea.</title>
        <authorList>
            <person name="Borstlap C.J."/>
            <person name="De Witt R.N."/>
            <person name="Botha A."/>
            <person name="Volschenk H."/>
        </authorList>
    </citation>
    <scope>NUCLEOTIDE SEQUENCE [LARGE SCALE GENOMIC DNA]</scope>
    <source>
        <strain evidence="12 13">CAB683</strain>
    </source>
</reference>
<keyword evidence="2" id="KW-0813">Transport</keyword>
<gene>
    <name evidence="12" type="ORF">DL546_005605</name>
</gene>
<dbReference type="PANTHER" id="PTHR45638">
    <property type="entry name" value="CYCLIC NUCLEOTIDE-GATED CATION CHANNEL SUBUNIT A"/>
    <property type="match status" value="1"/>
</dbReference>
<feature type="region of interest" description="Disordered" evidence="9">
    <location>
        <begin position="723"/>
        <end position="765"/>
    </location>
</feature>
<dbReference type="Pfam" id="PF12937">
    <property type="entry name" value="F-box-like"/>
    <property type="match status" value="1"/>
</dbReference>
<dbReference type="InterPro" id="IPR050866">
    <property type="entry name" value="CNG_cation_channel"/>
</dbReference>
<feature type="domain" description="Cyclic nucleotide-binding" evidence="10">
    <location>
        <begin position="83"/>
        <end position="200"/>
    </location>
</feature>
<name>A0A420Y771_9PEZI</name>
<evidence type="ECO:0000313" key="13">
    <source>
        <dbReference type="Proteomes" id="UP000275385"/>
    </source>
</evidence>
<proteinExistence type="predicted"/>
<evidence type="ECO:0000256" key="1">
    <source>
        <dbReference type="ARBA" id="ARBA00004141"/>
    </source>
</evidence>
<dbReference type="InterPro" id="IPR014710">
    <property type="entry name" value="RmlC-like_jellyroll"/>
</dbReference>
<keyword evidence="3" id="KW-0812">Transmembrane</keyword>
<dbReference type="PANTHER" id="PTHR45638:SF24">
    <property type="entry name" value="CYCLIC NUCLEOTIDE-BINDING DOMAIN PROTEIN (AFU_ORTHOLOGUE AFUA_2G03170)"/>
    <property type="match status" value="1"/>
</dbReference>
<evidence type="ECO:0000256" key="9">
    <source>
        <dbReference type="SAM" id="MobiDB-lite"/>
    </source>
</evidence>
<evidence type="ECO:0000256" key="4">
    <source>
        <dbReference type="ARBA" id="ARBA00022989"/>
    </source>
</evidence>
<dbReference type="GO" id="GO:0044877">
    <property type="term" value="F:protein-containing complex binding"/>
    <property type="evidence" value="ECO:0007669"/>
    <property type="project" value="TreeGrafter"/>
</dbReference>
<dbReference type="STRING" id="177199.A0A420Y771"/>
<dbReference type="InterPro" id="IPR006553">
    <property type="entry name" value="Leu-rich_rpt_Cys-con_subtyp"/>
</dbReference>
<evidence type="ECO:0000259" key="10">
    <source>
        <dbReference type="PROSITE" id="PS50042"/>
    </source>
</evidence>
<dbReference type="SMART" id="SM00256">
    <property type="entry name" value="FBOX"/>
    <property type="match status" value="1"/>
</dbReference>
<keyword evidence="7" id="KW-1071">Ligand-gated ion channel</keyword>
<dbReference type="SUPFAM" id="SSF51206">
    <property type="entry name" value="cAMP-binding domain-like"/>
    <property type="match status" value="2"/>
</dbReference>
<feature type="compositionally biased region" description="Polar residues" evidence="9">
    <location>
        <begin position="730"/>
        <end position="744"/>
    </location>
</feature>
<dbReference type="PROSITE" id="PS50181">
    <property type="entry name" value="FBOX"/>
    <property type="match status" value="1"/>
</dbReference>
<accession>A0A420Y771</accession>
<dbReference type="PROSITE" id="PS50042">
    <property type="entry name" value="CNMP_BINDING_3"/>
    <property type="match status" value="2"/>
</dbReference>
<evidence type="ECO:0000256" key="2">
    <source>
        <dbReference type="ARBA" id="ARBA00022448"/>
    </source>
</evidence>
<dbReference type="Proteomes" id="UP000275385">
    <property type="component" value="Unassembled WGS sequence"/>
</dbReference>
<evidence type="ECO:0000256" key="6">
    <source>
        <dbReference type="ARBA" id="ARBA00023136"/>
    </source>
</evidence>
<dbReference type="Gene3D" id="2.60.120.10">
    <property type="entry name" value="Jelly Rolls"/>
    <property type="match status" value="2"/>
</dbReference>
<keyword evidence="8" id="KW-0407">Ion channel</keyword>
<dbReference type="SMART" id="SM00367">
    <property type="entry name" value="LRR_CC"/>
    <property type="match status" value="8"/>
</dbReference>
<evidence type="ECO:0000256" key="7">
    <source>
        <dbReference type="ARBA" id="ARBA00023286"/>
    </source>
</evidence>
<dbReference type="Gene3D" id="3.80.10.10">
    <property type="entry name" value="Ribonuclease Inhibitor"/>
    <property type="match status" value="2"/>
</dbReference>
<dbReference type="OrthoDB" id="421226at2759"/>
<keyword evidence="13" id="KW-1185">Reference proteome</keyword>
<keyword evidence="4" id="KW-1133">Transmembrane helix</keyword>
<dbReference type="InterPro" id="IPR001810">
    <property type="entry name" value="F-box_dom"/>
</dbReference>
<feature type="domain" description="F-box" evidence="11">
    <location>
        <begin position="566"/>
        <end position="613"/>
    </location>
</feature>
<dbReference type="AlphaFoldDB" id="A0A420Y771"/>
<feature type="region of interest" description="Disordered" evidence="9">
    <location>
        <begin position="994"/>
        <end position="1021"/>
    </location>
</feature>
<dbReference type="Pfam" id="PF25372">
    <property type="entry name" value="DUF7885"/>
    <property type="match status" value="1"/>
</dbReference>
<dbReference type="CDD" id="cd00038">
    <property type="entry name" value="CAP_ED"/>
    <property type="match status" value="2"/>
</dbReference>
<dbReference type="InterPro" id="IPR018490">
    <property type="entry name" value="cNMP-bd_dom_sf"/>
</dbReference>
<feature type="compositionally biased region" description="Low complexity" evidence="9">
    <location>
        <begin position="995"/>
        <end position="1009"/>
    </location>
</feature>
<evidence type="ECO:0008006" key="14">
    <source>
        <dbReference type="Google" id="ProtNLM"/>
    </source>
</evidence>
<dbReference type="InterPro" id="IPR036047">
    <property type="entry name" value="F-box-like_dom_sf"/>
</dbReference>
<protein>
    <recommendedName>
        <fullName evidence="14">Cyclic nucleotide-binding domain-containing protein</fullName>
    </recommendedName>
</protein>
<dbReference type="GO" id="GO:0005221">
    <property type="term" value="F:intracellularly cyclic nucleotide-activated monoatomic cation channel activity"/>
    <property type="evidence" value="ECO:0007669"/>
    <property type="project" value="InterPro"/>
</dbReference>
<dbReference type="EMBL" id="QVQW01000039">
    <property type="protein sequence ID" value="RKU43736.1"/>
    <property type="molecule type" value="Genomic_DNA"/>
</dbReference>
<dbReference type="InterPro" id="IPR000595">
    <property type="entry name" value="cNMP-bd_dom"/>
</dbReference>
<evidence type="ECO:0000256" key="3">
    <source>
        <dbReference type="ARBA" id="ARBA00022692"/>
    </source>
</evidence>
<dbReference type="GO" id="GO:0016020">
    <property type="term" value="C:membrane"/>
    <property type="evidence" value="ECO:0007669"/>
    <property type="project" value="UniProtKB-SubCell"/>
</dbReference>